<evidence type="ECO:0000313" key="2">
    <source>
        <dbReference type="Proteomes" id="UP000566819"/>
    </source>
</evidence>
<comment type="caution">
    <text evidence="1">The sequence shown here is derived from an EMBL/GenBank/DDBJ whole genome shotgun (WGS) entry which is preliminary data.</text>
</comment>
<evidence type="ECO:0000313" key="1">
    <source>
        <dbReference type="EMBL" id="KAF4632194.1"/>
    </source>
</evidence>
<gene>
    <name evidence="1" type="ORF">G7Y89_g5933</name>
</gene>
<name>A0A8H4RLG9_9HELO</name>
<proteinExistence type="predicted"/>
<dbReference type="EMBL" id="JAAMPI010000369">
    <property type="protein sequence ID" value="KAF4632194.1"/>
    <property type="molecule type" value="Genomic_DNA"/>
</dbReference>
<dbReference type="Proteomes" id="UP000566819">
    <property type="component" value="Unassembled WGS sequence"/>
</dbReference>
<reference evidence="1 2" key="1">
    <citation type="submission" date="2020-03" db="EMBL/GenBank/DDBJ databases">
        <title>Draft Genome Sequence of Cudoniella acicularis.</title>
        <authorList>
            <person name="Buettner E."/>
            <person name="Kellner H."/>
        </authorList>
    </citation>
    <scope>NUCLEOTIDE SEQUENCE [LARGE SCALE GENOMIC DNA]</scope>
    <source>
        <strain evidence="1 2">DSM 108380</strain>
    </source>
</reference>
<dbReference type="AlphaFoldDB" id="A0A8H4RLG9"/>
<accession>A0A8H4RLG9</accession>
<keyword evidence="2" id="KW-1185">Reference proteome</keyword>
<protein>
    <submittedName>
        <fullName evidence="1">Uncharacterized protein</fullName>
    </submittedName>
</protein>
<organism evidence="1 2">
    <name type="scientific">Cudoniella acicularis</name>
    <dbReference type="NCBI Taxonomy" id="354080"/>
    <lineage>
        <taxon>Eukaryota</taxon>
        <taxon>Fungi</taxon>
        <taxon>Dikarya</taxon>
        <taxon>Ascomycota</taxon>
        <taxon>Pezizomycotina</taxon>
        <taxon>Leotiomycetes</taxon>
        <taxon>Helotiales</taxon>
        <taxon>Tricladiaceae</taxon>
        <taxon>Cudoniella</taxon>
    </lineage>
</organism>
<sequence>MSRSINIHNKSGHPQEFEVHGWNGNKNITVNAGATSVIAAPDKTSGAIIALHDGHEGEQAEITKDGFGGNDFIDLSNIVGAGGNLTIMQVGNISTLKGDPEFMQHMNTAWHKASQDLRNRLSGCVHLNAAGNVIRIDAIKDHPELETLVRTFADGKTYIGVGAWGGSIGNANDNAQSSAAQGNKDLLITYSDDSAYPGGTPVFHAPEVAHRPVARMVMQTKSVQTGSGPGIILTNKSNHEESYFFYDNYWNGNGTAGANFDHPLKSVKLGPGAKTYVDLPTTFKGRVQRGTTLPATWVEFQVSASNDHAAHGDISLEQGCDGAATIASTDGSNRINGFTNEVVNGAPPRLV</sequence>
<dbReference type="OrthoDB" id="5959761at2759"/>